<dbReference type="Proteomes" id="UP001336250">
    <property type="component" value="Unassembled WGS sequence"/>
</dbReference>
<gene>
    <name evidence="2" type="ORF">V4F39_23795</name>
</gene>
<evidence type="ECO:0000313" key="3">
    <source>
        <dbReference type="Proteomes" id="UP001336250"/>
    </source>
</evidence>
<organism evidence="2 3">
    <name type="scientific">Aquincola agrisoli</name>
    <dbReference type="NCBI Taxonomy" id="3119538"/>
    <lineage>
        <taxon>Bacteria</taxon>
        <taxon>Pseudomonadati</taxon>
        <taxon>Pseudomonadota</taxon>
        <taxon>Betaproteobacteria</taxon>
        <taxon>Burkholderiales</taxon>
        <taxon>Sphaerotilaceae</taxon>
        <taxon>Aquincola</taxon>
    </lineage>
</organism>
<name>A0AAW9QKR2_9BURK</name>
<sequence length="140" mass="15133">MTEDAAVGEDGGEPRVRVDWRTGRPMIQRDAAFWAAHERRRLEQELSVPQYCAANALALSTYRHRVGGKARGSPSARASTPPVAPSMASRSPGFVAVPMPQVASKEAVEIELQGVTLRLRGPAAERVLEHVIAGVLKRLA</sequence>
<evidence type="ECO:0000313" key="2">
    <source>
        <dbReference type="EMBL" id="MEF7616958.1"/>
    </source>
</evidence>
<evidence type="ECO:0000256" key="1">
    <source>
        <dbReference type="SAM" id="MobiDB-lite"/>
    </source>
</evidence>
<dbReference type="AlphaFoldDB" id="A0AAW9QKR2"/>
<protein>
    <recommendedName>
        <fullName evidence="4">Transposase</fullName>
    </recommendedName>
</protein>
<accession>A0AAW9QKR2</accession>
<evidence type="ECO:0008006" key="4">
    <source>
        <dbReference type="Google" id="ProtNLM"/>
    </source>
</evidence>
<keyword evidence="3" id="KW-1185">Reference proteome</keyword>
<reference evidence="2 3" key="1">
    <citation type="submission" date="2024-02" db="EMBL/GenBank/DDBJ databases">
        <title>Genome sequence of Aquincola sp. MAHUQ-54.</title>
        <authorList>
            <person name="Huq M.A."/>
        </authorList>
    </citation>
    <scope>NUCLEOTIDE SEQUENCE [LARGE SCALE GENOMIC DNA]</scope>
    <source>
        <strain evidence="2 3">MAHUQ-54</strain>
    </source>
</reference>
<feature type="region of interest" description="Disordered" evidence="1">
    <location>
        <begin position="67"/>
        <end position="91"/>
    </location>
</feature>
<comment type="caution">
    <text evidence="2">The sequence shown here is derived from an EMBL/GenBank/DDBJ whole genome shotgun (WGS) entry which is preliminary data.</text>
</comment>
<proteinExistence type="predicted"/>
<dbReference type="EMBL" id="JAZIBG010000051">
    <property type="protein sequence ID" value="MEF7616958.1"/>
    <property type="molecule type" value="Genomic_DNA"/>
</dbReference>